<dbReference type="EMBL" id="VSSQ01059983">
    <property type="protein sequence ID" value="MPN13490.1"/>
    <property type="molecule type" value="Genomic_DNA"/>
</dbReference>
<proteinExistence type="predicted"/>
<sequence length="175" mass="19980">MTCLIPTPFRNSTLPAKKSRKKRLPIGSSRGRLRSIPRARRSRFCSTMWVRSAAWLLIRRMPLCRPSFRPRLRRATFSSSRRSRGWSGCSLALCCRLMQKKKGLQRGFYMSPTMASACVPMKHSTGSANRAIPFIRSLPATRATTMIPTRLHPRSLTAARLWNISKRKSSSSTRR</sequence>
<dbReference type="AlphaFoldDB" id="A0A645FHQ4"/>
<accession>A0A645FHQ4</accession>
<protein>
    <submittedName>
        <fullName evidence="2">Uncharacterized protein</fullName>
    </submittedName>
</protein>
<evidence type="ECO:0000313" key="2">
    <source>
        <dbReference type="EMBL" id="MPN13490.1"/>
    </source>
</evidence>
<gene>
    <name evidence="2" type="ORF">SDC9_160811</name>
</gene>
<reference evidence="2" key="1">
    <citation type="submission" date="2019-08" db="EMBL/GenBank/DDBJ databases">
        <authorList>
            <person name="Kucharzyk K."/>
            <person name="Murdoch R.W."/>
            <person name="Higgins S."/>
            <person name="Loffler F."/>
        </authorList>
    </citation>
    <scope>NUCLEOTIDE SEQUENCE</scope>
</reference>
<name>A0A645FHQ4_9ZZZZ</name>
<evidence type="ECO:0000256" key="1">
    <source>
        <dbReference type="SAM" id="MobiDB-lite"/>
    </source>
</evidence>
<organism evidence="2">
    <name type="scientific">bioreactor metagenome</name>
    <dbReference type="NCBI Taxonomy" id="1076179"/>
    <lineage>
        <taxon>unclassified sequences</taxon>
        <taxon>metagenomes</taxon>
        <taxon>ecological metagenomes</taxon>
    </lineage>
</organism>
<comment type="caution">
    <text evidence="2">The sequence shown here is derived from an EMBL/GenBank/DDBJ whole genome shotgun (WGS) entry which is preliminary data.</text>
</comment>
<feature type="region of interest" description="Disordered" evidence="1">
    <location>
        <begin position="1"/>
        <end position="32"/>
    </location>
</feature>